<feature type="transmembrane region" description="Helical" evidence="10">
    <location>
        <begin position="30"/>
        <end position="47"/>
    </location>
</feature>
<keyword evidence="10" id="KW-0472">Membrane</keyword>
<gene>
    <name evidence="13" type="ORF">EKG83_18835</name>
</gene>
<dbReference type="PANTHER" id="PTHR24421:SF10">
    <property type="entry name" value="NITRATE_NITRITE SENSOR PROTEIN NARQ"/>
    <property type="match status" value="1"/>
</dbReference>
<dbReference type="Gene3D" id="3.30.565.10">
    <property type="entry name" value="Histidine kinase-like ATPase, C-terminal domain"/>
    <property type="match status" value="1"/>
</dbReference>
<feature type="compositionally biased region" description="Gly residues" evidence="9">
    <location>
        <begin position="406"/>
        <end position="417"/>
    </location>
</feature>
<evidence type="ECO:0000256" key="3">
    <source>
        <dbReference type="ARBA" id="ARBA00022553"/>
    </source>
</evidence>
<evidence type="ECO:0000256" key="6">
    <source>
        <dbReference type="ARBA" id="ARBA00022777"/>
    </source>
</evidence>
<keyword evidence="3" id="KW-0597">Phosphoprotein</keyword>
<keyword evidence="10" id="KW-1133">Transmembrane helix</keyword>
<evidence type="ECO:0000259" key="11">
    <source>
        <dbReference type="Pfam" id="PF02518"/>
    </source>
</evidence>
<feature type="transmembrane region" description="Helical" evidence="10">
    <location>
        <begin position="96"/>
        <end position="116"/>
    </location>
</feature>
<evidence type="ECO:0000313" key="14">
    <source>
        <dbReference type="Proteomes" id="UP000325787"/>
    </source>
</evidence>
<dbReference type="InterPro" id="IPR011712">
    <property type="entry name" value="Sig_transdc_His_kin_sub3_dim/P"/>
</dbReference>
<dbReference type="PANTHER" id="PTHR24421">
    <property type="entry name" value="NITRATE/NITRITE SENSOR PROTEIN NARX-RELATED"/>
    <property type="match status" value="1"/>
</dbReference>
<dbReference type="Pfam" id="PF02518">
    <property type="entry name" value="HATPase_c"/>
    <property type="match status" value="1"/>
</dbReference>
<dbReference type="InterPro" id="IPR050482">
    <property type="entry name" value="Sensor_HK_TwoCompSys"/>
</dbReference>
<dbReference type="OrthoDB" id="227596at2"/>
<dbReference type="Proteomes" id="UP000325787">
    <property type="component" value="Chromosome"/>
</dbReference>
<sequence length="417" mass="42071">MELGPRWLFAGDVLVALAVAVLTVLRAPDAGVLAWFSAAALGGPLAVRRYRPVAVLVAVAVVGAVAVVLGSGQEVVPVAVAWALYPVGLSSGRSGVAGAVGSLAVVAAAGSAVAAVPGLPVVPAPEGESFDTTPVSALLFSAVLIAGSWVASTVVRHRRHQAAELAEARTGRAVAEERLRIARDIHDVVGHNLGLIAMKAAVANHLAANRPEERESALRTIEQVSRAALADVRTVLGELRTPTTDLGPPPLPEPPADPAARGGLDVLVDQARTAGVTVVADRIDLAEVPAAVRVSAYRIVQEALTNVRRHSDPPRCSLSTTVEPDRLVVSVVDEGTAPPGSPQYGSSQHGSPQHGLPGYGLLGMRERVALHGGALHAGAAPGGGFAVHATLPFGTPPSSTPPSGGAPSGGAPSGGAP</sequence>
<dbReference type="EC" id="2.7.13.3" evidence="2"/>
<reference evidence="14" key="1">
    <citation type="journal article" date="2021" name="Curr. Microbiol.">
        <title>Complete genome of nocamycin-producing strain Saccharothrix syringae NRRL B-16468 reveals the biosynthetic potential for secondary metabolites.</title>
        <authorList>
            <person name="Mo X."/>
            <person name="Yang S."/>
        </authorList>
    </citation>
    <scope>NUCLEOTIDE SEQUENCE [LARGE SCALE GENOMIC DNA]</scope>
    <source>
        <strain evidence="14">ATCC 51364 / DSM 43886 / JCM 6844 / KCTC 9398 / NBRC 14523 / NRRL B-16468 / INA 2240</strain>
    </source>
</reference>
<evidence type="ECO:0000256" key="8">
    <source>
        <dbReference type="ARBA" id="ARBA00023012"/>
    </source>
</evidence>
<feature type="transmembrane region" description="Helical" evidence="10">
    <location>
        <begin position="53"/>
        <end position="84"/>
    </location>
</feature>
<evidence type="ECO:0000256" key="4">
    <source>
        <dbReference type="ARBA" id="ARBA00022679"/>
    </source>
</evidence>
<feature type="region of interest" description="Disordered" evidence="9">
    <location>
        <begin position="333"/>
        <end position="360"/>
    </location>
</feature>
<evidence type="ECO:0000256" key="2">
    <source>
        <dbReference type="ARBA" id="ARBA00012438"/>
    </source>
</evidence>
<keyword evidence="14" id="KW-1185">Reference proteome</keyword>
<name>A0A5Q0GZW5_SACSY</name>
<feature type="transmembrane region" description="Helical" evidence="10">
    <location>
        <begin position="136"/>
        <end position="155"/>
    </location>
</feature>
<dbReference type="Pfam" id="PF07730">
    <property type="entry name" value="HisKA_3"/>
    <property type="match status" value="1"/>
</dbReference>
<dbReference type="EMBL" id="CP034550">
    <property type="protein sequence ID" value="QFZ19225.1"/>
    <property type="molecule type" value="Genomic_DNA"/>
</dbReference>
<keyword evidence="6 13" id="KW-0418">Kinase</keyword>
<keyword evidence="10" id="KW-0812">Transmembrane</keyword>
<evidence type="ECO:0000259" key="12">
    <source>
        <dbReference type="Pfam" id="PF07730"/>
    </source>
</evidence>
<evidence type="ECO:0000313" key="13">
    <source>
        <dbReference type="EMBL" id="QFZ19225.1"/>
    </source>
</evidence>
<keyword evidence="5" id="KW-0547">Nucleotide-binding</keyword>
<keyword evidence="8" id="KW-0902">Two-component regulatory system</keyword>
<feature type="region of interest" description="Disordered" evidence="9">
    <location>
        <begin position="385"/>
        <end position="417"/>
    </location>
</feature>
<dbReference type="CDD" id="cd16917">
    <property type="entry name" value="HATPase_UhpB-NarQ-NarX-like"/>
    <property type="match status" value="1"/>
</dbReference>
<accession>A0A5Q0GZW5</accession>
<evidence type="ECO:0000256" key="5">
    <source>
        <dbReference type="ARBA" id="ARBA00022741"/>
    </source>
</evidence>
<evidence type="ECO:0000256" key="9">
    <source>
        <dbReference type="SAM" id="MobiDB-lite"/>
    </source>
</evidence>
<dbReference type="InterPro" id="IPR003594">
    <property type="entry name" value="HATPase_dom"/>
</dbReference>
<evidence type="ECO:0000256" key="1">
    <source>
        <dbReference type="ARBA" id="ARBA00000085"/>
    </source>
</evidence>
<dbReference type="GO" id="GO:0046983">
    <property type="term" value="F:protein dimerization activity"/>
    <property type="evidence" value="ECO:0007669"/>
    <property type="project" value="InterPro"/>
</dbReference>
<comment type="catalytic activity">
    <reaction evidence="1">
        <text>ATP + protein L-histidine = ADP + protein N-phospho-L-histidine.</text>
        <dbReference type="EC" id="2.7.13.3"/>
    </reaction>
</comment>
<feature type="transmembrane region" description="Helical" evidence="10">
    <location>
        <begin position="6"/>
        <end position="25"/>
    </location>
</feature>
<dbReference type="InterPro" id="IPR036890">
    <property type="entry name" value="HATPase_C_sf"/>
</dbReference>
<evidence type="ECO:0000256" key="10">
    <source>
        <dbReference type="SAM" id="Phobius"/>
    </source>
</evidence>
<feature type="domain" description="Signal transduction histidine kinase subgroup 3 dimerisation and phosphoacceptor" evidence="12">
    <location>
        <begin position="177"/>
        <end position="243"/>
    </location>
</feature>
<organism evidence="13 14">
    <name type="scientific">Saccharothrix syringae</name>
    <name type="common">Nocardiopsis syringae</name>
    <dbReference type="NCBI Taxonomy" id="103733"/>
    <lineage>
        <taxon>Bacteria</taxon>
        <taxon>Bacillati</taxon>
        <taxon>Actinomycetota</taxon>
        <taxon>Actinomycetes</taxon>
        <taxon>Pseudonocardiales</taxon>
        <taxon>Pseudonocardiaceae</taxon>
        <taxon>Saccharothrix</taxon>
    </lineage>
</organism>
<dbReference type="RefSeq" id="WP_153278212.1">
    <property type="nucleotide sequence ID" value="NZ_CP034550.1"/>
</dbReference>
<dbReference type="GO" id="GO:0016020">
    <property type="term" value="C:membrane"/>
    <property type="evidence" value="ECO:0007669"/>
    <property type="project" value="InterPro"/>
</dbReference>
<dbReference type="KEGG" id="ssyi:EKG83_18835"/>
<keyword evidence="4" id="KW-0808">Transferase</keyword>
<dbReference type="Gene3D" id="1.20.5.1930">
    <property type="match status" value="1"/>
</dbReference>
<dbReference type="SUPFAM" id="SSF55874">
    <property type="entry name" value="ATPase domain of HSP90 chaperone/DNA topoisomerase II/histidine kinase"/>
    <property type="match status" value="1"/>
</dbReference>
<dbReference type="GO" id="GO:0000155">
    <property type="term" value="F:phosphorelay sensor kinase activity"/>
    <property type="evidence" value="ECO:0007669"/>
    <property type="project" value="InterPro"/>
</dbReference>
<evidence type="ECO:0000256" key="7">
    <source>
        <dbReference type="ARBA" id="ARBA00022840"/>
    </source>
</evidence>
<dbReference type="AlphaFoldDB" id="A0A5Q0GZW5"/>
<dbReference type="GO" id="GO:0005524">
    <property type="term" value="F:ATP binding"/>
    <property type="evidence" value="ECO:0007669"/>
    <property type="project" value="UniProtKB-KW"/>
</dbReference>
<proteinExistence type="predicted"/>
<keyword evidence="7" id="KW-0067">ATP-binding</keyword>
<protein>
    <recommendedName>
        <fullName evidence="2">histidine kinase</fullName>
        <ecNumber evidence="2">2.7.13.3</ecNumber>
    </recommendedName>
</protein>
<feature type="domain" description="Histidine kinase/HSP90-like ATPase" evidence="11">
    <location>
        <begin position="294"/>
        <end position="393"/>
    </location>
</feature>